<reference evidence="3" key="1">
    <citation type="journal article" date="2014" name="Proc. Natl. Acad. Sci. U.S.A.">
        <title>Extensive sampling of basidiomycete genomes demonstrates inadequacy of the white-rot/brown-rot paradigm for wood decay fungi.</title>
        <authorList>
            <person name="Riley R."/>
            <person name="Salamov A.A."/>
            <person name="Brown D.W."/>
            <person name="Nagy L.G."/>
            <person name="Floudas D."/>
            <person name="Held B.W."/>
            <person name="Levasseur A."/>
            <person name="Lombard V."/>
            <person name="Morin E."/>
            <person name="Otillar R."/>
            <person name="Lindquist E.A."/>
            <person name="Sun H."/>
            <person name="LaButti K.M."/>
            <person name="Schmutz J."/>
            <person name="Jabbour D."/>
            <person name="Luo H."/>
            <person name="Baker S.E."/>
            <person name="Pisabarro A.G."/>
            <person name="Walton J.D."/>
            <person name="Blanchette R.A."/>
            <person name="Henrissat B."/>
            <person name="Martin F."/>
            <person name="Cullen D."/>
            <person name="Hibbett D.S."/>
            <person name="Grigoriev I.V."/>
        </authorList>
    </citation>
    <scope>NUCLEOTIDE SEQUENCE [LARGE SCALE GENOMIC DNA]</scope>
    <source>
        <strain evidence="3">FD-172 SS1</strain>
    </source>
</reference>
<feature type="compositionally biased region" description="Low complexity" evidence="1">
    <location>
        <begin position="122"/>
        <end position="143"/>
    </location>
</feature>
<dbReference type="AlphaFoldDB" id="A0A067MZP2"/>
<name>A0A067MZP2_BOTB1</name>
<accession>A0A067MZP2</accession>
<protein>
    <submittedName>
        <fullName evidence="2">Uncharacterized protein</fullName>
    </submittedName>
</protein>
<dbReference type="HOGENOM" id="CLU_1073587_0_0_1"/>
<proteinExistence type="predicted"/>
<evidence type="ECO:0000256" key="1">
    <source>
        <dbReference type="SAM" id="MobiDB-lite"/>
    </source>
</evidence>
<keyword evidence="3" id="KW-1185">Reference proteome</keyword>
<dbReference type="OrthoDB" id="3323635at2759"/>
<dbReference type="Proteomes" id="UP000027195">
    <property type="component" value="Unassembled WGS sequence"/>
</dbReference>
<evidence type="ECO:0000313" key="2">
    <source>
        <dbReference type="EMBL" id="KDQ21218.1"/>
    </source>
</evidence>
<evidence type="ECO:0000313" key="3">
    <source>
        <dbReference type="Proteomes" id="UP000027195"/>
    </source>
</evidence>
<organism evidence="2 3">
    <name type="scientific">Botryobasidium botryosum (strain FD-172 SS1)</name>
    <dbReference type="NCBI Taxonomy" id="930990"/>
    <lineage>
        <taxon>Eukaryota</taxon>
        <taxon>Fungi</taxon>
        <taxon>Dikarya</taxon>
        <taxon>Basidiomycota</taxon>
        <taxon>Agaricomycotina</taxon>
        <taxon>Agaricomycetes</taxon>
        <taxon>Cantharellales</taxon>
        <taxon>Botryobasidiaceae</taxon>
        <taxon>Botryobasidium</taxon>
    </lineage>
</organism>
<sequence>MADNPTSPVSNAHKRKAPEGDDAPSSPAPAKLVKISSSEKSGVSPTKSEASSNGSPKDASISSESALPARPSDVKCTKCHKTAILRQSLNGQPQNYGRWYAKCPNCPKFWEWVTPALSSSASTASAKPQTSPTVSPSSSPSKSTGGGPPKVLTCHCKKPAYMFKARNGKPENIGRWFGKCESCKFFGAADEPQPPVALICDCGKRARMCQAKRGMPHNIGMWFGICATKECDYWRWSDGSKPFGEAAVERFGDWLCPEC</sequence>
<feature type="compositionally biased region" description="Polar residues" evidence="1">
    <location>
        <begin position="35"/>
        <end position="65"/>
    </location>
</feature>
<dbReference type="EMBL" id="KL198016">
    <property type="protein sequence ID" value="KDQ21218.1"/>
    <property type="molecule type" value="Genomic_DNA"/>
</dbReference>
<feature type="region of interest" description="Disordered" evidence="1">
    <location>
        <begin position="1"/>
        <end position="72"/>
    </location>
</feature>
<gene>
    <name evidence="2" type="ORF">BOTBODRAFT_25637</name>
</gene>
<dbReference type="InParanoid" id="A0A067MZP2"/>
<feature type="region of interest" description="Disordered" evidence="1">
    <location>
        <begin position="122"/>
        <end position="150"/>
    </location>
</feature>
<feature type="compositionally biased region" description="Polar residues" evidence="1">
    <location>
        <begin position="1"/>
        <end position="10"/>
    </location>
</feature>